<dbReference type="AlphaFoldDB" id="A0A6P2NBL7"/>
<keyword evidence="1" id="KW-1133">Transmembrane helix</keyword>
<keyword evidence="3" id="KW-0012">Acyltransferase</keyword>
<keyword evidence="3" id="KW-0808">Transferase</keyword>
<feature type="transmembrane region" description="Helical" evidence="1">
    <location>
        <begin position="244"/>
        <end position="262"/>
    </location>
</feature>
<dbReference type="PANTHER" id="PTHR23028:SF53">
    <property type="entry name" value="ACYL_TRANSF_3 DOMAIN-CONTAINING PROTEIN"/>
    <property type="match status" value="1"/>
</dbReference>
<evidence type="ECO:0000313" key="3">
    <source>
        <dbReference type="EMBL" id="VWB93422.1"/>
    </source>
</evidence>
<feature type="transmembrane region" description="Helical" evidence="1">
    <location>
        <begin position="40"/>
        <end position="57"/>
    </location>
</feature>
<evidence type="ECO:0000256" key="1">
    <source>
        <dbReference type="SAM" id="Phobius"/>
    </source>
</evidence>
<name>A0A6P2NBL7_9BURK</name>
<keyword evidence="1" id="KW-0472">Membrane</keyword>
<dbReference type="Proteomes" id="UP000494330">
    <property type="component" value="Unassembled WGS sequence"/>
</dbReference>
<reference evidence="3 4" key="1">
    <citation type="submission" date="2019-09" db="EMBL/GenBank/DDBJ databases">
        <authorList>
            <person name="Depoorter E."/>
        </authorList>
    </citation>
    <scope>NUCLEOTIDE SEQUENCE [LARGE SCALE GENOMIC DNA]</scope>
    <source>
        <strain evidence="3">LMG 30113</strain>
    </source>
</reference>
<feature type="transmembrane region" description="Helical" evidence="1">
    <location>
        <begin position="77"/>
        <end position="96"/>
    </location>
</feature>
<feature type="transmembrane region" description="Helical" evidence="1">
    <location>
        <begin position="297"/>
        <end position="319"/>
    </location>
</feature>
<dbReference type="RefSeq" id="WP_034200295.1">
    <property type="nucleotide sequence ID" value="NZ_CABVQD010000016.1"/>
</dbReference>
<dbReference type="GO" id="GO:0016020">
    <property type="term" value="C:membrane"/>
    <property type="evidence" value="ECO:0007669"/>
    <property type="project" value="TreeGrafter"/>
</dbReference>
<evidence type="ECO:0000313" key="4">
    <source>
        <dbReference type="Proteomes" id="UP000494330"/>
    </source>
</evidence>
<sequence length="339" mass="38452">MQYKNNFDFLRLLAAFMVLFSHQFALLGRPQPVLDSNLELGALGVSIFFSISGYLVVQSWQRDPNLIRFALKRFLRIWPGLFVVTTLAAFVVGPIVSELEVSEYFQDSLVVRYMDNLRLRMNYQLPGVFVNNPFPNAVNGSTWTIPIEVRWYVYLAIAGALTLVGRRHIVLLAVIAFVIYHFGIYGAETNPNRVPNREYGLYFCFGALMGLYRDKWKSQRLAWAALIALAGISTYFMGQQLLGTLVTLAPLTVMLGDASTTFLRRFGRFGDLSYGVYIYAFVVQQTLVWYFGAELSFAAHFTMATAITLGFAWLSWHLVEKPVLAFKSAAPSSQRMAWF</sequence>
<feature type="transmembrane region" description="Helical" evidence="1">
    <location>
        <begin position="169"/>
        <end position="187"/>
    </location>
</feature>
<dbReference type="EMBL" id="CABVQD010000016">
    <property type="protein sequence ID" value="VWB93422.1"/>
    <property type="molecule type" value="Genomic_DNA"/>
</dbReference>
<feature type="transmembrane region" description="Helical" evidence="1">
    <location>
        <begin position="221"/>
        <end position="238"/>
    </location>
</feature>
<dbReference type="GO" id="GO:0016747">
    <property type="term" value="F:acyltransferase activity, transferring groups other than amino-acyl groups"/>
    <property type="evidence" value="ECO:0007669"/>
    <property type="project" value="InterPro"/>
</dbReference>
<dbReference type="InterPro" id="IPR050879">
    <property type="entry name" value="Acyltransferase_3"/>
</dbReference>
<feature type="transmembrane region" description="Helical" evidence="1">
    <location>
        <begin position="274"/>
        <end position="291"/>
    </location>
</feature>
<protein>
    <submittedName>
        <fullName evidence="3">Acyltransferase</fullName>
    </submittedName>
</protein>
<dbReference type="GO" id="GO:0009103">
    <property type="term" value="P:lipopolysaccharide biosynthetic process"/>
    <property type="evidence" value="ECO:0007669"/>
    <property type="project" value="TreeGrafter"/>
</dbReference>
<gene>
    <name evidence="3" type="ORF">BPA30113_04353</name>
</gene>
<keyword evidence="1" id="KW-0812">Transmembrane</keyword>
<feature type="transmembrane region" description="Helical" evidence="1">
    <location>
        <begin position="9"/>
        <end position="28"/>
    </location>
</feature>
<feature type="domain" description="Acyltransferase 3" evidence="2">
    <location>
        <begin position="6"/>
        <end position="316"/>
    </location>
</feature>
<evidence type="ECO:0000259" key="2">
    <source>
        <dbReference type="Pfam" id="PF01757"/>
    </source>
</evidence>
<dbReference type="InterPro" id="IPR002656">
    <property type="entry name" value="Acyl_transf_3_dom"/>
</dbReference>
<proteinExistence type="predicted"/>
<accession>A0A6P2NBL7</accession>
<keyword evidence="4" id="KW-1185">Reference proteome</keyword>
<dbReference type="PANTHER" id="PTHR23028">
    <property type="entry name" value="ACETYLTRANSFERASE"/>
    <property type="match status" value="1"/>
</dbReference>
<organism evidence="3 4">
    <name type="scientific">Burkholderia paludis</name>
    <dbReference type="NCBI Taxonomy" id="1506587"/>
    <lineage>
        <taxon>Bacteria</taxon>
        <taxon>Pseudomonadati</taxon>
        <taxon>Pseudomonadota</taxon>
        <taxon>Betaproteobacteria</taxon>
        <taxon>Burkholderiales</taxon>
        <taxon>Burkholderiaceae</taxon>
        <taxon>Burkholderia</taxon>
        <taxon>Burkholderia cepacia complex</taxon>
    </lineage>
</organism>
<dbReference type="Pfam" id="PF01757">
    <property type="entry name" value="Acyl_transf_3"/>
    <property type="match status" value="1"/>
</dbReference>